<dbReference type="Gene3D" id="2.40.150.20">
    <property type="entry name" value="Ribosomal protein L14"/>
    <property type="match status" value="1"/>
</dbReference>
<evidence type="ECO:0000313" key="3">
    <source>
        <dbReference type="EMBL" id="KUG16433.1"/>
    </source>
</evidence>
<dbReference type="GO" id="GO:0006412">
    <property type="term" value="P:translation"/>
    <property type="evidence" value="ECO:0007669"/>
    <property type="project" value="InterPro"/>
</dbReference>
<accession>A0A0W8F6F3</accession>
<dbReference type="PROSITE" id="PS00049">
    <property type="entry name" value="RIBOSOMAL_L14"/>
    <property type="match status" value="1"/>
</dbReference>
<dbReference type="InterPro" id="IPR019972">
    <property type="entry name" value="Ribosomal_uL14_CS"/>
</dbReference>
<keyword evidence="2" id="KW-0687">Ribonucleoprotein</keyword>
<dbReference type="Pfam" id="PF00238">
    <property type="entry name" value="Ribosomal_L14"/>
    <property type="match status" value="1"/>
</dbReference>
<dbReference type="GO" id="GO:0003735">
    <property type="term" value="F:structural constituent of ribosome"/>
    <property type="evidence" value="ECO:0007669"/>
    <property type="project" value="InterPro"/>
</dbReference>
<sequence length="93" mass="10217">MKNRQPCAGIGDIVIVSVKKGTPEMRKQIFKAVIIRQRKEFRRPDGLRVKFEDNAAVIVDDEGVPKGSEVKGPVAREVAERFGKIASAASIIV</sequence>
<name>A0A0W8F6F3_9ZZZZ</name>
<dbReference type="InterPro" id="IPR000218">
    <property type="entry name" value="Ribosomal_uL14"/>
</dbReference>
<dbReference type="CDD" id="cd00337">
    <property type="entry name" value="Ribosomal_uL14"/>
    <property type="match status" value="1"/>
</dbReference>
<keyword evidence="1 3" id="KW-0689">Ribosomal protein</keyword>
<dbReference type="HAMAP" id="MF_01367">
    <property type="entry name" value="Ribosomal_uL14"/>
    <property type="match status" value="1"/>
</dbReference>
<dbReference type="SUPFAM" id="SSF50193">
    <property type="entry name" value="Ribosomal protein L14"/>
    <property type="match status" value="1"/>
</dbReference>
<evidence type="ECO:0000256" key="1">
    <source>
        <dbReference type="ARBA" id="ARBA00022980"/>
    </source>
</evidence>
<dbReference type="AlphaFoldDB" id="A0A0W8F6F3"/>
<dbReference type="GO" id="GO:0070180">
    <property type="term" value="F:large ribosomal subunit rRNA binding"/>
    <property type="evidence" value="ECO:0007669"/>
    <property type="project" value="TreeGrafter"/>
</dbReference>
<gene>
    <name evidence="3" type="ORF">ASZ90_013880</name>
</gene>
<proteinExistence type="inferred from homology"/>
<dbReference type="PANTHER" id="PTHR11761:SF8">
    <property type="entry name" value="LARGE RIBOSOMAL SUBUNIT PROTEIN UL14"/>
    <property type="match status" value="1"/>
</dbReference>
<protein>
    <submittedName>
        <fullName evidence="3">Lsu ribosomal protein l23e (L14p)</fullName>
    </submittedName>
</protein>
<evidence type="ECO:0000256" key="2">
    <source>
        <dbReference type="ARBA" id="ARBA00023274"/>
    </source>
</evidence>
<comment type="caution">
    <text evidence="3">The sequence shown here is derived from an EMBL/GenBank/DDBJ whole genome shotgun (WGS) entry which is preliminary data.</text>
</comment>
<dbReference type="SMART" id="SM01374">
    <property type="entry name" value="Ribosomal_L14"/>
    <property type="match status" value="1"/>
</dbReference>
<dbReference type="GO" id="GO:0022625">
    <property type="term" value="C:cytosolic large ribosomal subunit"/>
    <property type="evidence" value="ECO:0007669"/>
    <property type="project" value="TreeGrafter"/>
</dbReference>
<reference evidence="3" key="1">
    <citation type="journal article" date="2015" name="Proc. Natl. Acad. Sci. U.S.A.">
        <title>Networks of energetic and metabolic interactions define dynamics in microbial communities.</title>
        <authorList>
            <person name="Embree M."/>
            <person name="Liu J.K."/>
            <person name="Al-Bassam M.M."/>
            <person name="Zengler K."/>
        </authorList>
    </citation>
    <scope>NUCLEOTIDE SEQUENCE</scope>
</reference>
<dbReference type="PANTHER" id="PTHR11761">
    <property type="entry name" value="50S/60S RIBOSOMAL PROTEIN L14/L23"/>
    <property type="match status" value="1"/>
</dbReference>
<dbReference type="EMBL" id="LNQE01001497">
    <property type="protein sequence ID" value="KUG16433.1"/>
    <property type="molecule type" value="Genomic_DNA"/>
</dbReference>
<dbReference type="InterPro" id="IPR036853">
    <property type="entry name" value="Ribosomal_uL14_sf"/>
</dbReference>
<organism evidence="3">
    <name type="scientific">hydrocarbon metagenome</name>
    <dbReference type="NCBI Taxonomy" id="938273"/>
    <lineage>
        <taxon>unclassified sequences</taxon>
        <taxon>metagenomes</taxon>
        <taxon>ecological metagenomes</taxon>
    </lineage>
</organism>